<dbReference type="Proteomes" id="UP000641454">
    <property type="component" value="Unassembled WGS sequence"/>
</dbReference>
<dbReference type="AlphaFoldDB" id="A0A923N0H7"/>
<accession>A0A923N0H7</accession>
<protein>
    <submittedName>
        <fullName evidence="1">Uncharacterized protein</fullName>
    </submittedName>
</protein>
<reference evidence="1 2" key="1">
    <citation type="submission" date="2020-08" db="EMBL/GenBank/DDBJ databases">
        <title>Description of novel Flavobacterium F-392 isolate.</title>
        <authorList>
            <person name="Saticioglu I.B."/>
            <person name="Duman M."/>
            <person name="Altun S."/>
        </authorList>
    </citation>
    <scope>NUCLEOTIDE SEQUENCE [LARGE SCALE GENOMIC DNA]</scope>
    <source>
        <strain evidence="1 2">F-392</strain>
    </source>
</reference>
<proteinExistence type="predicted"/>
<name>A0A923N0H7_9FLAO</name>
<dbReference type="EMBL" id="JACRUL010000027">
    <property type="protein sequence ID" value="MBC5845064.1"/>
    <property type="molecule type" value="Genomic_DNA"/>
</dbReference>
<dbReference type="RefSeq" id="WP_187019173.1">
    <property type="nucleotide sequence ID" value="NZ_JACRUK010000027.1"/>
</dbReference>
<comment type="caution">
    <text evidence="1">The sequence shown here is derived from an EMBL/GenBank/DDBJ whole genome shotgun (WGS) entry which is preliminary data.</text>
</comment>
<evidence type="ECO:0000313" key="2">
    <source>
        <dbReference type="Proteomes" id="UP000641454"/>
    </source>
</evidence>
<gene>
    <name evidence="1" type="ORF">H8R25_11510</name>
</gene>
<organism evidence="1 2">
    <name type="scientific">Flavobacterium muglaense</name>
    <dbReference type="NCBI Taxonomy" id="2764716"/>
    <lineage>
        <taxon>Bacteria</taxon>
        <taxon>Pseudomonadati</taxon>
        <taxon>Bacteroidota</taxon>
        <taxon>Flavobacteriia</taxon>
        <taxon>Flavobacteriales</taxon>
        <taxon>Flavobacteriaceae</taxon>
        <taxon>Flavobacterium</taxon>
    </lineage>
</organism>
<sequence>MLKVYCIYPEDKLYSLKFLNRVNTYFLNRIRDNWHCYKVKTNDYDHSKCIDSAVASNSKFILFMGHGRSDCLFGSCTGEPDEFMSFDAMIEQNLISYRNENFINLDNISKFKNKIFFSFSCNSNVNSKNSIGRAAIESGVLSFIGFGDIPTDYLDTNDIPLKAISIFKGIITSIIKKCILKSIEFNYSVQSLVDLIKLDTAKKIHQLILYSNYRHKDKVIENLYLFKNEITIFGDAMAKTCA</sequence>
<evidence type="ECO:0000313" key="1">
    <source>
        <dbReference type="EMBL" id="MBC5845064.1"/>
    </source>
</evidence>
<keyword evidence="2" id="KW-1185">Reference proteome</keyword>